<keyword evidence="3" id="KW-1185">Reference proteome</keyword>
<dbReference type="PANTHER" id="PTHR38792">
    <property type="entry name" value="BNR/ASP-BOX REPEAT DOMAIN PROTEIN (AFU_ORTHOLOGUE AFUA_7G06430)-RELATED"/>
    <property type="match status" value="1"/>
</dbReference>
<evidence type="ECO:0000259" key="1">
    <source>
        <dbReference type="Pfam" id="PF13088"/>
    </source>
</evidence>
<evidence type="ECO:0000313" key="3">
    <source>
        <dbReference type="Proteomes" id="UP000032417"/>
    </source>
</evidence>
<dbReference type="InterPro" id="IPR036278">
    <property type="entry name" value="Sialidase_sf"/>
</dbReference>
<dbReference type="PANTHER" id="PTHR38792:SF3">
    <property type="entry name" value="BNR_ASP-BOX REPEAT DOMAIN PROTEIN (AFU_ORTHOLOGUE AFUA_7G06430)-RELATED"/>
    <property type="match status" value="1"/>
</dbReference>
<accession>A0A098BZP0</accession>
<gene>
    <name evidence="2" type="ORF">ING2E5B_1381</name>
</gene>
<sequence length="384" mass="43972">MQYFERLIFLSVFLLMVLSCENRENHNEKDYYIEWDNTSLVCISDEGGYPRLIRLNDDSLLAVFENRRGDVVIKKSYDDGLTWNNLIASFEAFNFIDANTGEETRVNIANPEIIQLRDGDLLLAVNLRPRKEGVYPYSIALKRSRDNGFTWSDADILFQAADIFSNGCWEPSFLQLPDGTLHIYFANEYPYQESDEQEISVLTSTDNGFTWDIEPKTVSFRKGHRDGMPVGVHDGESIYVVIEDNVSGQFKPWIVSSSINNSWENPVLFDSSYRYTTLRENLPDTVYAGAPYMIRTNNGVYLISYQTTENRSSNWELSTMEVVISDKPYDFRNPTQPFDVPVNKEAKWNSLSDLGNNRVAAIASTNFSSEKIGVWMIKGEIVSK</sequence>
<dbReference type="InterPro" id="IPR011040">
    <property type="entry name" value="Sialidase"/>
</dbReference>
<evidence type="ECO:0000313" key="2">
    <source>
        <dbReference type="EMBL" id="CEA16129.1"/>
    </source>
</evidence>
<reference evidence="2 3" key="1">
    <citation type="submission" date="2014-08" db="EMBL/GenBank/DDBJ databases">
        <authorList>
            <person name="Wibberg D."/>
        </authorList>
    </citation>
    <scope>NUCLEOTIDE SEQUENCE [LARGE SCALE GENOMIC DNA]</scope>
    <source>
        <strain evidence="3">ING2-E5B</strain>
    </source>
</reference>
<protein>
    <recommendedName>
        <fullName evidence="1">Sialidase domain-containing protein</fullName>
    </recommendedName>
</protein>
<organism evidence="2 3">
    <name type="scientific">Fermentimonas caenicola</name>
    <dbReference type="NCBI Taxonomy" id="1562970"/>
    <lineage>
        <taxon>Bacteria</taxon>
        <taxon>Pseudomonadati</taxon>
        <taxon>Bacteroidota</taxon>
        <taxon>Bacteroidia</taxon>
        <taxon>Bacteroidales</taxon>
        <taxon>Dysgonomonadaceae</taxon>
        <taxon>Fermentimonas</taxon>
    </lineage>
</organism>
<dbReference type="STRING" id="1562970.ING2E5B_1381"/>
<dbReference type="HOGENOM" id="CLU_719354_0_0_10"/>
<feature type="domain" description="Sialidase" evidence="1">
    <location>
        <begin position="103"/>
        <end position="216"/>
    </location>
</feature>
<dbReference type="SUPFAM" id="SSF50939">
    <property type="entry name" value="Sialidases"/>
    <property type="match status" value="1"/>
</dbReference>
<name>A0A098BZP0_9BACT</name>
<dbReference type="EMBL" id="LN515532">
    <property type="protein sequence ID" value="CEA16129.1"/>
    <property type="molecule type" value="Genomic_DNA"/>
</dbReference>
<dbReference type="PROSITE" id="PS51257">
    <property type="entry name" value="PROKAR_LIPOPROTEIN"/>
    <property type="match status" value="1"/>
</dbReference>
<proteinExistence type="predicted"/>
<dbReference type="OrthoDB" id="7294637at2"/>
<dbReference type="AlphaFoldDB" id="A0A098BZP0"/>
<dbReference type="Gene3D" id="2.120.10.10">
    <property type="match status" value="1"/>
</dbReference>
<dbReference type="KEGG" id="pbt:ING2E5B_1381"/>
<dbReference type="Proteomes" id="UP000032417">
    <property type="component" value="Chromosome 1"/>
</dbReference>
<dbReference type="CDD" id="cd15482">
    <property type="entry name" value="Sialidase_non-viral"/>
    <property type="match status" value="1"/>
</dbReference>
<dbReference type="PATRIC" id="fig|1562970.3.peg.1367"/>
<dbReference type="Pfam" id="PF13088">
    <property type="entry name" value="BNR_2"/>
    <property type="match status" value="1"/>
</dbReference>